<dbReference type="EMBL" id="KX808132">
    <property type="protein sequence ID" value="APC43660.1"/>
    <property type="molecule type" value="Genomic_DNA"/>
</dbReference>
<organism evidence="1 2">
    <name type="scientific">Mycobacterium phage Amelie</name>
    <dbReference type="NCBI Taxonomy" id="1913035"/>
    <lineage>
        <taxon>Viruses</taxon>
        <taxon>Duplodnaviria</taxon>
        <taxon>Heunggongvirae</taxon>
        <taxon>Uroviricota</taxon>
        <taxon>Caudoviricetes</taxon>
        <taxon>Weiservirinae</taxon>
        <taxon>Anayavirus</taxon>
        <taxon>Anayavirus amelie</taxon>
    </lineage>
</organism>
<proteinExistence type="predicted"/>
<reference evidence="1 2" key="1">
    <citation type="submission" date="2016-08" db="EMBL/GenBank/DDBJ databases">
        <authorList>
            <person name="Grinspan D."/>
            <person name="Erlich J."/>
            <person name="Cui Z.D."/>
            <person name="Khazanchi R."/>
            <person name="Shaffer C.D."/>
            <person name="Hafer-Weston K.A."/>
            <person name="Elgin S.C.R."/>
            <person name="Klyczek K."/>
            <person name="Garlena R.A."/>
            <person name="Russell D.A."/>
            <person name="Pope W.H."/>
            <person name="Jacobs-Sera D."/>
            <person name="Hendrix R.W."/>
            <person name="Hatfull G.F."/>
        </authorList>
    </citation>
    <scope>NUCLEOTIDE SEQUENCE [LARGE SCALE GENOMIC DNA]</scope>
</reference>
<gene>
    <name evidence="1" type="ORF">SEA_AMELIE_63</name>
</gene>
<protein>
    <submittedName>
        <fullName evidence="1">Uncharacterized protein</fullName>
    </submittedName>
</protein>
<dbReference type="Proteomes" id="UP000225217">
    <property type="component" value="Segment"/>
</dbReference>
<evidence type="ECO:0000313" key="1">
    <source>
        <dbReference type="EMBL" id="APC43660.1"/>
    </source>
</evidence>
<evidence type="ECO:0000313" key="2">
    <source>
        <dbReference type="Proteomes" id="UP000225217"/>
    </source>
</evidence>
<accession>A0A1J0GQ17</accession>
<keyword evidence="2" id="KW-1185">Reference proteome</keyword>
<name>A0A1J0GQ17_9CAUD</name>
<sequence length="166" mass="18449">MKVSKVRAGMYKVSAGGREFVVENVPLSFDEPSRWVWRVVDAEVFHDGWIGDFRTKREAVAAIADIAPEVEPEVEVEAAAVPAGLMTERSAAKMIADRWFEVGRAYGATRDVLQHPGSDGAKVRKALALFMSTVDDRRARRNFARGVRAKLEEMRGWQAWADSIGA</sequence>